<name>A0A0G0ZJT8_9BACT</name>
<proteinExistence type="predicted"/>
<sequence length="81" mass="8930">MATKEVLFEDFCGFLGECFGLTPEDIVLDSKIVDFTSTLGLMYFAMQVHTQYGVNLPLSSRGFTEETTVRGALDLINSRAA</sequence>
<reference evidence="1 2" key="1">
    <citation type="journal article" date="2015" name="Nature">
        <title>rRNA introns, odd ribosomes, and small enigmatic genomes across a large radiation of phyla.</title>
        <authorList>
            <person name="Brown C.T."/>
            <person name="Hug L.A."/>
            <person name="Thomas B.C."/>
            <person name="Sharon I."/>
            <person name="Castelle C.J."/>
            <person name="Singh A."/>
            <person name="Wilkins M.J."/>
            <person name="Williams K.H."/>
            <person name="Banfield J.F."/>
        </authorList>
    </citation>
    <scope>NUCLEOTIDE SEQUENCE [LARGE SCALE GENOMIC DNA]</scope>
</reference>
<dbReference type="InterPro" id="IPR036736">
    <property type="entry name" value="ACP-like_sf"/>
</dbReference>
<dbReference type="SUPFAM" id="SSF47336">
    <property type="entry name" value="ACP-like"/>
    <property type="match status" value="1"/>
</dbReference>
<dbReference type="EMBL" id="LCDF01000001">
    <property type="protein sequence ID" value="KKS48939.1"/>
    <property type="molecule type" value="Genomic_DNA"/>
</dbReference>
<dbReference type="Proteomes" id="UP000034036">
    <property type="component" value="Unassembled WGS sequence"/>
</dbReference>
<organism evidence="1 2">
    <name type="scientific">Candidatus Giovannonibacteria bacterium GW2011_GWF2_42_19</name>
    <dbReference type="NCBI Taxonomy" id="1618659"/>
    <lineage>
        <taxon>Bacteria</taxon>
        <taxon>Candidatus Giovannoniibacteriota</taxon>
    </lineage>
</organism>
<dbReference type="STRING" id="1618659.UV11_C0001G0034"/>
<accession>A0A0G0ZJT8</accession>
<evidence type="ECO:0000313" key="1">
    <source>
        <dbReference type="EMBL" id="KKS48939.1"/>
    </source>
</evidence>
<gene>
    <name evidence="1" type="ORF">UV11_C0001G0034</name>
</gene>
<evidence type="ECO:0008006" key="3">
    <source>
        <dbReference type="Google" id="ProtNLM"/>
    </source>
</evidence>
<comment type="caution">
    <text evidence="1">The sequence shown here is derived from an EMBL/GenBank/DDBJ whole genome shotgun (WGS) entry which is preliminary data.</text>
</comment>
<protein>
    <recommendedName>
        <fullName evidence="3">Carrier domain-containing protein</fullName>
    </recommendedName>
</protein>
<evidence type="ECO:0000313" key="2">
    <source>
        <dbReference type="Proteomes" id="UP000034036"/>
    </source>
</evidence>
<dbReference type="AlphaFoldDB" id="A0A0G0ZJT8"/>